<feature type="non-terminal residue" evidence="1">
    <location>
        <position position="1"/>
    </location>
</feature>
<reference evidence="1" key="1">
    <citation type="submission" date="2021-02" db="EMBL/GenBank/DDBJ databases">
        <authorList>
            <person name="Nowell W R."/>
        </authorList>
    </citation>
    <scope>NUCLEOTIDE SEQUENCE</scope>
</reference>
<comment type="caution">
    <text evidence="1">The sequence shown here is derived from an EMBL/GenBank/DDBJ whole genome shotgun (WGS) entry which is preliminary data.</text>
</comment>
<dbReference type="EMBL" id="CAJOBI010358024">
    <property type="protein sequence ID" value="CAF5224901.1"/>
    <property type="molecule type" value="Genomic_DNA"/>
</dbReference>
<evidence type="ECO:0008006" key="4">
    <source>
        <dbReference type="Google" id="ProtNLM"/>
    </source>
</evidence>
<dbReference type="Proteomes" id="UP000676336">
    <property type="component" value="Unassembled WGS sequence"/>
</dbReference>
<evidence type="ECO:0000313" key="1">
    <source>
        <dbReference type="EMBL" id="CAF5161354.1"/>
    </source>
</evidence>
<dbReference type="AlphaFoldDB" id="A0A8S3GKK6"/>
<protein>
    <recommendedName>
        <fullName evidence="4">Reverse transcriptase domain-containing protein</fullName>
    </recommendedName>
</protein>
<proteinExistence type="predicted"/>
<sequence length="120" mass="14420">MVSHDIMLNAFQDFLRDYIIVPDIENLSLGKIFRLTSAFLHNNRFYYNNKIYRFVKGGPMSLPFMETLTNMYLFQCFKSLSQTTVLKNEFYGRYKDQIIFTWNEQFDQLNSILKTIRTEN</sequence>
<name>A0A8S3GKK6_9BILA</name>
<evidence type="ECO:0000313" key="3">
    <source>
        <dbReference type="Proteomes" id="UP000681967"/>
    </source>
</evidence>
<accession>A0A8S3GKK6</accession>
<gene>
    <name evidence="1" type="ORF">BYL167_LOCUS74671</name>
    <name evidence="2" type="ORF">SMN809_LOCUS84031</name>
</gene>
<dbReference type="Proteomes" id="UP000681967">
    <property type="component" value="Unassembled WGS sequence"/>
</dbReference>
<dbReference type="EMBL" id="CAJOBH010266449">
    <property type="protein sequence ID" value="CAF5161354.1"/>
    <property type="molecule type" value="Genomic_DNA"/>
</dbReference>
<evidence type="ECO:0000313" key="2">
    <source>
        <dbReference type="EMBL" id="CAF5224901.1"/>
    </source>
</evidence>
<organism evidence="1 3">
    <name type="scientific">Rotaria magnacalcarata</name>
    <dbReference type="NCBI Taxonomy" id="392030"/>
    <lineage>
        <taxon>Eukaryota</taxon>
        <taxon>Metazoa</taxon>
        <taxon>Spiralia</taxon>
        <taxon>Gnathifera</taxon>
        <taxon>Rotifera</taxon>
        <taxon>Eurotatoria</taxon>
        <taxon>Bdelloidea</taxon>
        <taxon>Philodinida</taxon>
        <taxon>Philodinidae</taxon>
        <taxon>Rotaria</taxon>
    </lineage>
</organism>